<comment type="caution">
    <text evidence="2">The sequence shown here is derived from an EMBL/GenBank/DDBJ whole genome shotgun (WGS) entry which is preliminary data.</text>
</comment>
<evidence type="ECO:0000313" key="2">
    <source>
        <dbReference type="EMBL" id="KAF4594800.1"/>
    </source>
</evidence>
<keyword evidence="1" id="KW-0812">Transmembrane</keyword>
<proteinExistence type="predicted"/>
<gene>
    <name evidence="2" type="ORF">GQ602_000413</name>
</gene>
<dbReference type="Proteomes" id="UP000562929">
    <property type="component" value="Unassembled WGS sequence"/>
</dbReference>
<reference evidence="2 3" key="1">
    <citation type="journal article" date="2020" name="G3 (Bethesda)">
        <title>Genetic Underpinnings of Host Manipulation by Ophiocordyceps as Revealed by Comparative Transcriptomics.</title>
        <authorList>
            <person name="Will I."/>
            <person name="Das B."/>
            <person name="Trinh T."/>
            <person name="Brachmann A."/>
            <person name="Ohm R.A."/>
            <person name="de Bekker C."/>
        </authorList>
    </citation>
    <scope>NUCLEOTIDE SEQUENCE [LARGE SCALE GENOMIC DNA]</scope>
    <source>
        <strain evidence="2 3">EC05</strain>
    </source>
</reference>
<dbReference type="EMBL" id="JAACLJ010000001">
    <property type="protein sequence ID" value="KAF4594800.1"/>
    <property type="molecule type" value="Genomic_DNA"/>
</dbReference>
<keyword evidence="1" id="KW-1133">Transmembrane helix</keyword>
<accession>A0A8H4QC26</accession>
<dbReference type="AlphaFoldDB" id="A0A8H4QC26"/>
<evidence type="ECO:0000256" key="1">
    <source>
        <dbReference type="SAM" id="Phobius"/>
    </source>
</evidence>
<protein>
    <submittedName>
        <fullName evidence="2">Uncharacterized protein</fullName>
    </submittedName>
</protein>
<evidence type="ECO:0000313" key="3">
    <source>
        <dbReference type="Proteomes" id="UP000562929"/>
    </source>
</evidence>
<keyword evidence="3" id="KW-1185">Reference proteome</keyword>
<keyword evidence="1" id="KW-0472">Membrane</keyword>
<sequence length="103" mass="11530">MSEFELALLGGRSRVGFMLGSAFVIRIGYIVSPVLNSFWVFLEGCRFARRSESVLALEPADDGPVQELGPASIASRWLLILKRVPNPQRLSAMSFRARLMRVF</sequence>
<feature type="transmembrane region" description="Helical" evidence="1">
    <location>
        <begin position="20"/>
        <end position="42"/>
    </location>
</feature>
<name>A0A8H4QC26_9HYPO</name>
<organism evidence="2 3">
    <name type="scientific">Ophiocordyceps camponoti-floridani</name>
    <dbReference type="NCBI Taxonomy" id="2030778"/>
    <lineage>
        <taxon>Eukaryota</taxon>
        <taxon>Fungi</taxon>
        <taxon>Dikarya</taxon>
        <taxon>Ascomycota</taxon>
        <taxon>Pezizomycotina</taxon>
        <taxon>Sordariomycetes</taxon>
        <taxon>Hypocreomycetidae</taxon>
        <taxon>Hypocreales</taxon>
        <taxon>Ophiocordycipitaceae</taxon>
        <taxon>Ophiocordyceps</taxon>
    </lineage>
</organism>